<name>A0A3N4K3H2_9PEZI</name>
<keyword evidence="1" id="KW-0175">Coiled coil</keyword>
<protein>
    <submittedName>
        <fullName evidence="3">Uncharacterized protein</fullName>
    </submittedName>
</protein>
<keyword evidence="4" id="KW-1185">Reference proteome</keyword>
<reference evidence="3 4" key="1">
    <citation type="journal article" date="2018" name="Nat. Ecol. Evol.">
        <title>Pezizomycetes genomes reveal the molecular basis of ectomycorrhizal truffle lifestyle.</title>
        <authorList>
            <person name="Murat C."/>
            <person name="Payen T."/>
            <person name="Noel B."/>
            <person name="Kuo A."/>
            <person name="Morin E."/>
            <person name="Chen J."/>
            <person name="Kohler A."/>
            <person name="Krizsan K."/>
            <person name="Balestrini R."/>
            <person name="Da Silva C."/>
            <person name="Montanini B."/>
            <person name="Hainaut M."/>
            <person name="Levati E."/>
            <person name="Barry K.W."/>
            <person name="Belfiori B."/>
            <person name="Cichocki N."/>
            <person name="Clum A."/>
            <person name="Dockter R.B."/>
            <person name="Fauchery L."/>
            <person name="Guy J."/>
            <person name="Iotti M."/>
            <person name="Le Tacon F."/>
            <person name="Lindquist E.A."/>
            <person name="Lipzen A."/>
            <person name="Malagnac F."/>
            <person name="Mello A."/>
            <person name="Molinier V."/>
            <person name="Miyauchi S."/>
            <person name="Poulain J."/>
            <person name="Riccioni C."/>
            <person name="Rubini A."/>
            <person name="Sitrit Y."/>
            <person name="Splivallo R."/>
            <person name="Traeger S."/>
            <person name="Wang M."/>
            <person name="Zifcakova L."/>
            <person name="Wipf D."/>
            <person name="Zambonelli A."/>
            <person name="Paolocci F."/>
            <person name="Nowrousian M."/>
            <person name="Ottonello S."/>
            <person name="Baldrian P."/>
            <person name="Spatafora J.W."/>
            <person name="Henrissat B."/>
            <person name="Nagy L.G."/>
            <person name="Aury J.M."/>
            <person name="Wincker P."/>
            <person name="Grigoriev I.V."/>
            <person name="Bonfante P."/>
            <person name="Martin F.M."/>
        </authorList>
    </citation>
    <scope>NUCLEOTIDE SEQUENCE [LARGE SCALE GENOMIC DNA]</scope>
    <source>
        <strain evidence="3 4">120613-1</strain>
    </source>
</reference>
<gene>
    <name evidence="3" type="ORF">L873DRAFT_1841059</name>
</gene>
<feature type="compositionally biased region" description="Pro residues" evidence="2">
    <location>
        <begin position="24"/>
        <end position="38"/>
    </location>
</feature>
<evidence type="ECO:0000256" key="1">
    <source>
        <dbReference type="SAM" id="Coils"/>
    </source>
</evidence>
<evidence type="ECO:0000256" key="2">
    <source>
        <dbReference type="SAM" id="MobiDB-lite"/>
    </source>
</evidence>
<feature type="region of interest" description="Disordered" evidence="2">
    <location>
        <begin position="1"/>
        <end position="38"/>
    </location>
</feature>
<feature type="compositionally biased region" description="Pro residues" evidence="2">
    <location>
        <begin position="1"/>
        <end position="10"/>
    </location>
</feature>
<accession>A0A3N4K3H2</accession>
<organism evidence="3 4">
    <name type="scientific">Choiromyces venosus 120613-1</name>
    <dbReference type="NCBI Taxonomy" id="1336337"/>
    <lineage>
        <taxon>Eukaryota</taxon>
        <taxon>Fungi</taxon>
        <taxon>Dikarya</taxon>
        <taxon>Ascomycota</taxon>
        <taxon>Pezizomycotina</taxon>
        <taxon>Pezizomycetes</taxon>
        <taxon>Pezizales</taxon>
        <taxon>Tuberaceae</taxon>
        <taxon>Choiromyces</taxon>
    </lineage>
</organism>
<evidence type="ECO:0000313" key="3">
    <source>
        <dbReference type="EMBL" id="RPB03899.1"/>
    </source>
</evidence>
<feature type="coiled-coil region" evidence="1">
    <location>
        <begin position="136"/>
        <end position="170"/>
    </location>
</feature>
<dbReference type="AlphaFoldDB" id="A0A3N4K3H2"/>
<sequence>MNPSAHPPTHPSMYPSRSHLQPPILTPKPKPKPKPTMPPCMRRLSIITNATANAKKLDKLCREESTLSQTLNKSLDAHTQEILSMQKNLKICDHHILIAEDRLEDLEEAGLAPVAREYSFLQGEVAKLESYKAENSQRLIEAEKEFEIQMRDLSENLVEYRRLIRELEVRG</sequence>
<evidence type="ECO:0000313" key="4">
    <source>
        <dbReference type="Proteomes" id="UP000276215"/>
    </source>
</evidence>
<proteinExistence type="predicted"/>
<dbReference type="EMBL" id="ML120361">
    <property type="protein sequence ID" value="RPB03899.1"/>
    <property type="molecule type" value="Genomic_DNA"/>
</dbReference>
<dbReference type="Proteomes" id="UP000276215">
    <property type="component" value="Unassembled WGS sequence"/>
</dbReference>